<comment type="caution">
    <text evidence="2">The sequence shown here is derived from an EMBL/GenBank/DDBJ whole genome shotgun (WGS) entry which is preliminary data.</text>
</comment>
<reference evidence="2" key="1">
    <citation type="submission" date="2019-08" db="EMBL/GenBank/DDBJ databases">
        <authorList>
            <person name="Kucharzyk K."/>
            <person name="Murdoch R.W."/>
            <person name="Higgins S."/>
            <person name="Loffler F."/>
        </authorList>
    </citation>
    <scope>NUCLEOTIDE SEQUENCE</scope>
</reference>
<organism evidence="2">
    <name type="scientific">bioreactor metagenome</name>
    <dbReference type="NCBI Taxonomy" id="1076179"/>
    <lineage>
        <taxon>unclassified sequences</taxon>
        <taxon>metagenomes</taxon>
        <taxon>ecological metagenomes</taxon>
    </lineage>
</organism>
<sequence length="113" mass="12961">MFKWLRIAKMKFIPSLVIIYILFSGRYLKHIVPDICKFLFGFQRTIEIPILKFIKFCNLDIIGRNGIDPGRQALGPYIVRCKQQQQDQAKDHQMPGGKLAFQGLDGTHSPLIG</sequence>
<evidence type="ECO:0000313" key="2">
    <source>
        <dbReference type="EMBL" id="MPN26490.1"/>
    </source>
</evidence>
<accession>A0A645GK13</accession>
<dbReference type="EMBL" id="VSSQ01076030">
    <property type="protein sequence ID" value="MPN26490.1"/>
    <property type="molecule type" value="Genomic_DNA"/>
</dbReference>
<proteinExistence type="predicted"/>
<evidence type="ECO:0000256" key="1">
    <source>
        <dbReference type="SAM" id="MobiDB-lite"/>
    </source>
</evidence>
<name>A0A645GK13_9ZZZZ</name>
<dbReference type="AlphaFoldDB" id="A0A645GK13"/>
<gene>
    <name evidence="2" type="ORF">SDC9_173915</name>
</gene>
<feature type="region of interest" description="Disordered" evidence="1">
    <location>
        <begin position="86"/>
        <end position="113"/>
    </location>
</feature>
<protein>
    <submittedName>
        <fullName evidence="2">Uncharacterized protein</fullName>
    </submittedName>
</protein>